<comment type="caution">
    <text evidence="2">The sequence shown here is derived from an EMBL/GenBank/DDBJ whole genome shotgun (WGS) entry which is preliminary data.</text>
</comment>
<dbReference type="RefSeq" id="WP_307419965.1">
    <property type="nucleotide sequence ID" value="NZ_JAUSVT010000013.1"/>
</dbReference>
<protein>
    <recommendedName>
        <fullName evidence="1">FAS1 domain-containing protein</fullName>
    </recommendedName>
</protein>
<organism evidence="2 3">
    <name type="scientific">Azospirillum rugosum</name>
    <dbReference type="NCBI Taxonomy" id="416170"/>
    <lineage>
        <taxon>Bacteria</taxon>
        <taxon>Pseudomonadati</taxon>
        <taxon>Pseudomonadota</taxon>
        <taxon>Alphaproteobacteria</taxon>
        <taxon>Rhodospirillales</taxon>
        <taxon>Azospirillaceae</taxon>
        <taxon>Azospirillum</taxon>
    </lineage>
</organism>
<gene>
    <name evidence="2" type="ORF">J2851_004108</name>
</gene>
<dbReference type="SMART" id="SM00554">
    <property type="entry name" value="FAS1"/>
    <property type="match status" value="1"/>
</dbReference>
<dbReference type="EMBL" id="JAGINP010000015">
    <property type="protein sequence ID" value="MBP2294319.1"/>
    <property type="molecule type" value="Genomic_DNA"/>
</dbReference>
<name>A0ABS4SQ06_9PROT</name>
<dbReference type="Pfam" id="PF02469">
    <property type="entry name" value="Fasciclin"/>
    <property type="match status" value="1"/>
</dbReference>
<evidence type="ECO:0000313" key="3">
    <source>
        <dbReference type="Proteomes" id="UP000781958"/>
    </source>
</evidence>
<evidence type="ECO:0000313" key="2">
    <source>
        <dbReference type="EMBL" id="MBP2294319.1"/>
    </source>
</evidence>
<dbReference type="SUPFAM" id="SSF82153">
    <property type="entry name" value="FAS1 domain"/>
    <property type="match status" value="1"/>
</dbReference>
<dbReference type="InterPro" id="IPR036378">
    <property type="entry name" value="FAS1_dom_sf"/>
</dbReference>
<proteinExistence type="predicted"/>
<keyword evidence="3" id="KW-1185">Reference proteome</keyword>
<accession>A0ABS4SQ06</accession>
<sequence>MGCYLVTALWGDWHTRVFTEMNLRTLLAERNLPLFAREVRCTYLVYTRATDAGWIASSAAWQALARIMPVHIEVLPDSAFTNPIDTHVAIWHAGADRARNDGAYMLTIPADFAWADGAFATIAGHLAAGKRAIYYMCIRVVHETFAEDFAAAARPGELAVRFTPRQLMALTMRHLHPLHAAYTRDCAHFAHHMEYSIWPVEGEGFIMRLLVGSVLCYDPRRFDLDPKFSLAQAESVEDVAVIDDSDDMYSVSLTPLLKDRNWYFTRRRTDPDEVGGWWLQYDGAFQWPLAQRWLRFHTGDMTPDAWRRVGRQSDFFVVQALLAREMIRIGRVMAGIGLHKAADCLAVALYGNRLRRRWTWRGPVTVFCPVDDAFAVLGGLESLLAEEGQDALFALVKAHVALGPVELPVLPDEGGAFAGHGTVTSLADDVLPVTVEGGTTRVGGCRVLDRLHLPHGNTLYVIDGLLGRAAAPPTAAQ</sequence>
<dbReference type="Proteomes" id="UP000781958">
    <property type="component" value="Unassembled WGS sequence"/>
</dbReference>
<feature type="domain" description="FAS1" evidence="1">
    <location>
        <begin position="302"/>
        <end position="466"/>
    </location>
</feature>
<dbReference type="InterPro" id="IPR000782">
    <property type="entry name" value="FAS1_domain"/>
</dbReference>
<reference evidence="2 3" key="1">
    <citation type="submission" date="2021-03" db="EMBL/GenBank/DDBJ databases">
        <title>Genomic Encyclopedia of Type Strains, Phase III (KMG-III): the genomes of soil and plant-associated and newly described type strains.</title>
        <authorList>
            <person name="Whitman W."/>
        </authorList>
    </citation>
    <scope>NUCLEOTIDE SEQUENCE [LARGE SCALE GENOMIC DNA]</scope>
    <source>
        <strain evidence="2 3">IMMIB AFH-6</strain>
    </source>
</reference>
<evidence type="ECO:0000259" key="1">
    <source>
        <dbReference type="PROSITE" id="PS50213"/>
    </source>
</evidence>
<dbReference type="Gene3D" id="2.30.180.10">
    <property type="entry name" value="FAS1 domain"/>
    <property type="match status" value="1"/>
</dbReference>
<dbReference type="PROSITE" id="PS50213">
    <property type="entry name" value="FAS1"/>
    <property type="match status" value="1"/>
</dbReference>